<name>A0A8X6SUM4_TRICX</name>
<evidence type="ECO:0000313" key="1">
    <source>
        <dbReference type="EMBL" id="GFY15612.1"/>
    </source>
</evidence>
<keyword evidence="2" id="KW-1185">Reference proteome</keyword>
<organism evidence="1 2">
    <name type="scientific">Trichonephila clavipes</name>
    <name type="common">Golden silk orbweaver</name>
    <name type="synonym">Nephila clavipes</name>
    <dbReference type="NCBI Taxonomy" id="2585209"/>
    <lineage>
        <taxon>Eukaryota</taxon>
        <taxon>Metazoa</taxon>
        <taxon>Ecdysozoa</taxon>
        <taxon>Arthropoda</taxon>
        <taxon>Chelicerata</taxon>
        <taxon>Arachnida</taxon>
        <taxon>Araneae</taxon>
        <taxon>Araneomorphae</taxon>
        <taxon>Entelegynae</taxon>
        <taxon>Araneoidea</taxon>
        <taxon>Nephilidae</taxon>
        <taxon>Trichonephila</taxon>
    </lineage>
</organism>
<dbReference type="EMBL" id="BMAU01021335">
    <property type="protein sequence ID" value="GFY15612.1"/>
    <property type="molecule type" value="Genomic_DNA"/>
</dbReference>
<gene>
    <name evidence="1" type="primary">G5I_03752</name>
    <name evidence="1" type="ORF">TNCV_1282601</name>
</gene>
<protein>
    <submittedName>
        <fullName evidence="1">Mariner Mos1 transposase</fullName>
    </submittedName>
</protein>
<dbReference type="Proteomes" id="UP000887159">
    <property type="component" value="Unassembled WGS sequence"/>
</dbReference>
<dbReference type="AlphaFoldDB" id="A0A8X6SUM4"/>
<reference evidence="1" key="1">
    <citation type="submission" date="2020-08" db="EMBL/GenBank/DDBJ databases">
        <title>Multicomponent nature underlies the extraordinary mechanical properties of spider dragline silk.</title>
        <authorList>
            <person name="Kono N."/>
            <person name="Nakamura H."/>
            <person name="Mori M."/>
            <person name="Yoshida Y."/>
            <person name="Ohtoshi R."/>
            <person name="Malay A.D."/>
            <person name="Moran D.A.P."/>
            <person name="Tomita M."/>
            <person name="Numata K."/>
            <person name="Arakawa K."/>
        </authorList>
    </citation>
    <scope>NUCLEOTIDE SEQUENCE</scope>
</reference>
<dbReference type="GO" id="GO:0003676">
    <property type="term" value="F:nucleic acid binding"/>
    <property type="evidence" value="ECO:0007669"/>
    <property type="project" value="InterPro"/>
</dbReference>
<dbReference type="Gene3D" id="3.30.420.10">
    <property type="entry name" value="Ribonuclease H-like superfamily/Ribonuclease H"/>
    <property type="match status" value="1"/>
</dbReference>
<evidence type="ECO:0000313" key="2">
    <source>
        <dbReference type="Proteomes" id="UP000887159"/>
    </source>
</evidence>
<sequence>MGSPTPLAYSPDFAPSDFHLFLSMAHGLADQHFRSYEEIKNWNDSWITSKDDQFYAGNPTAIIGKKVKLVATFLRNLQKYKNIAEIKSTCKKR</sequence>
<comment type="caution">
    <text evidence="1">The sequence shown here is derived from an EMBL/GenBank/DDBJ whole genome shotgun (WGS) entry which is preliminary data.</text>
</comment>
<proteinExistence type="predicted"/>
<dbReference type="InterPro" id="IPR036397">
    <property type="entry name" value="RNaseH_sf"/>
</dbReference>
<accession>A0A8X6SUM4</accession>